<dbReference type="EMBL" id="JAHLJV010000109">
    <property type="protein sequence ID" value="KAK1570214.1"/>
    <property type="molecule type" value="Genomic_DNA"/>
</dbReference>
<dbReference type="GeneID" id="85448505"/>
<gene>
    <name evidence="1" type="ORF">LY79DRAFT_674166</name>
</gene>
<accession>A0AAD8UZV6</accession>
<protein>
    <submittedName>
        <fullName evidence="1">Uncharacterized protein</fullName>
    </submittedName>
</protein>
<reference evidence="1" key="1">
    <citation type="submission" date="2021-06" db="EMBL/GenBank/DDBJ databases">
        <title>Comparative genomics, transcriptomics and evolutionary studies reveal genomic signatures of adaptation to plant cell wall in hemibiotrophic fungi.</title>
        <authorList>
            <consortium name="DOE Joint Genome Institute"/>
            <person name="Baroncelli R."/>
            <person name="Diaz J.F."/>
            <person name="Benocci T."/>
            <person name="Peng M."/>
            <person name="Battaglia E."/>
            <person name="Haridas S."/>
            <person name="Andreopoulos W."/>
            <person name="Labutti K."/>
            <person name="Pangilinan J."/>
            <person name="Floch G.L."/>
            <person name="Makela M.R."/>
            <person name="Henrissat B."/>
            <person name="Grigoriev I.V."/>
            <person name="Crouch J.A."/>
            <person name="De Vries R.P."/>
            <person name="Sukno S.A."/>
            <person name="Thon M.R."/>
        </authorList>
    </citation>
    <scope>NUCLEOTIDE SEQUENCE</scope>
    <source>
        <strain evidence="1">CBS 125086</strain>
    </source>
</reference>
<sequence>MANADSVGFVQPSFSETFVSSPHPPDLMHFTVPQRQHFTYAAGTAGSPLQQQYLVSLNWLRSGDLLPDKFNGSDAVQDTHSVSTTTTDMDIHQGNGQLLHHQWKIVQQFDFRNASPSPTPFPSRAHICSTPSMPASRIAVAPPATTPMSSSPRFQHLGAELNRNLAAYQTHVKAIIQLEMQIHQIEAEMLQLAG</sequence>
<dbReference type="Proteomes" id="UP001230504">
    <property type="component" value="Unassembled WGS sequence"/>
</dbReference>
<keyword evidence="2" id="KW-1185">Reference proteome</keyword>
<proteinExistence type="predicted"/>
<name>A0AAD8UZV6_9PEZI</name>
<evidence type="ECO:0000313" key="2">
    <source>
        <dbReference type="Proteomes" id="UP001230504"/>
    </source>
</evidence>
<dbReference type="AlphaFoldDB" id="A0AAD8UZV6"/>
<dbReference type="RefSeq" id="XP_060408365.1">
    <property type="nucleotide sequence ID" value="XM_060564265.1"/>
</dbReference>
<evidence type="ECO:0000313" key="1">
    <source>
        <dbReference type="EMBL" id="KAK1570214.1"/>
    </source>
</evidence>
<comment type="caution">
    <text evidence="1">The sequence shown here is derived from an EMBL/GenBank/DDBJ whole genome shotgun (WGS) entry which is preliminary data.</text>
</comment>
<organism evidence="1 2">
    <name type="scientific">Colletotrichum navitas</name>
    <dbReference type="NCBI Taxonomy" id="681940"/>
    <lineage>
        <taxon>Eukaryota</taxon>
        <taxon>Fungi</taxon>
        <taxon>Dikarya</taxon>
        <taxon>Ascomycota</taxon>
        <taxon>Pezizomycotina</taxon>
        <taxon>Sordariomycetes</taxon>
        <taxon>Hypocreomycetidae</taxon>
        <taxon>Glomerellales</taxon>
        <taxon>Glomerellaceae</taxon>
        <taxon>Colletotrichum</taxon>
        <taxon>Colletotrichum graminicola species complex</taxon>
    </lineage>
</organism>